<comment type="caution">
    <text evidence="3">The sequence shown here is derived from an EMBL/GenBank/DDBJ whole genome shotgun (WGS) entry which is preliminary data.</text>
</comment>
<reference evidence="3" key="1">
    <citation type="submission" date="2022-09" db="EMBL/GenBank/DDBJ databases">
        <title>Haloadaptaus new haloarchaeum isolated from saline soil.</title>
        <authorList>
            <person name="Duran-Viseras A."/>
            <person name="Sanchez-Porro C."/>
            <person name="Ventosa A."/>
        </authorList>
    </citation>
    <scope>NUCLEOTIDE SEQUENCE</scope>
    <source>
        <strain evidence="3">F3-133</strain>
    </source>
</reference>
<gene>
    <name evidence="3" type="ORF">EGH25_00590</name>
</gene>
<evidence type="ECO:0000313" key="4">
    <source>
        <dbReference type="Proteomes" id="UP001149411"/>
    </source>
</evidence>
<organism evidence="3 4">
    <name type="scientific">Halorutilus salinus</name>
    <dbReference type="NCBI Taxonomy" id="2487751"/>
    <lineage>
        <taxon>Archaea</taxon>
        <taxon>Methanobacteriati</taxon>
        <taxon>Methanobacteriota</taxon>
        <taxon>Stenosarchaea group</taxon>
        <taxon>Halobacteria</taxon>
        <taxon>Halorutilales</taxon>
        <taxon>Halorutilaceae</taxon>
        <taxon>Halorutilus</taxon>
    </lineage>
</organism>
<sequence>MGTDQPETFGIGDGISVNRLGYGAMRITGDDIIGKPDDTEQARAVLNRAVELGVDFIDTADSYGPGVSERLIRETLAPYDDVTVATKGGLMRRPDGEWVRNADPDYLKNACLCSVDRLGVGTIDLYQLHRVEDCVPLEDSLHALAELKDEGYVRHIGLSEVGVEEIERARDVVDIATVQNRYNVADREHDDVVDYSERHGIGFMPWFPLGAGSFGSKDEALERVANRRDATPRQVALAWLLQRSPVMLPIPGTSSIEHLEENVAAGSIELTDEDLEALR</sequence>
<keyword evidence="1" id="KW-0560">Oxidoreductase</keyword>
<dbReference type="PANTHER" id="PTHR43625">
    <property type="entry name" value="AFLATOXIN B1 ALDEHYDE REDUCTASE"/>
    <property type="match status" value="1"/>
</dbReference>
<dbReference type="InterPro" id="IPR020471">
    <property type="entry name" value="AKR"/>
</dbReference>
<protein>
    <submittedName>
        <fullName evidence="3">Aldo/keto reductase</fullName>
    </submittedName>
</protein>
<dbReference type="GO" id="GO:0016491">
    <property type="term" value="F:oxidoreductase activity"/>
    <property type="evidence" value="ECO:0007669"/>
    <property type="project" value="UniProtKB-KW"/>
</dbReference>
<keyword evidence="4" id="KW-1185">Reference proteome</keyword>
<dbReference type="InterPro" id="IPR050791">
    <property type="entry name" value="Aldo-Keto_reductase"/>
</dbReference>
<accession>A0A9Q4GF80</accession>
<dbReference type="PANTHER" id="PTHR43625:SF40">
    <property type="entry name" value="ALDO-KETO REDUCTASE YAKC [NADP(+)]"/>
    <property type="match status" value="1"/>
</dbReference>
<dbReference type="Gene3D" id="3.20.20.100">
    <property type="entry name" value="NADP-dependent oxidoreductase domain"/>
    <property type="match status" value="1"/>
</dbReference>
<feature type="domain" description="NADP-dependent oxidoreductase" evidence="2">
    <location>
        <begin position="19"/>
        <end position="278"/>
    </location>
</feature>
<proteinExistence type="predicted"/>
<evidence type="ECO:0000259" key="2">
    <source>
        <dbReference type="Pfam" id="PF00248"/>
    </source>
</evidence>
<dbReference type="CDD" id="cd19088">
    <property type="entry name" value="AKR_AKR13B1"/>
    <property type="match status" value="1"/>
</dbReference>
<evidence type="ECO:0000256" key="1">
    <source>
        <dbReference type="ARBA" id="ARBA00023002"/>
    </source>
</evidence>
<dbReference type="InterPro" id="IPR036812">
    <property type="entry name" value="NAD(P)_OxRdtase_dom_sf"/>
</dbReference>
<dbReference type="AlphaFoldDB" id="A0A9Q4GF80"/>
<dbReference type="RefSeq" id="WP_266085372.1">
    <property type="nucleotide sequence ID" value="NZ_RKLV01000001.1"/>
</dbReference>
<dbReference type="Proteomes" id="UP001149411">
    <property type="component" value="Unassembled WGS sequence"/>
</dbReference>
<dbReference type="PRINTS" id="PR00069">
    <property type="entry name" value="ALDKETRDTASE"/>
</dbReference>
<name>A0A9Q4GF80_9EURY</name>
<dbReference type="InterPro" id="IPR023210">
    <property type="entry name" value="NADP_OxRdtase_dom"/>
</dbReference>
<dbReference type="EMBL" id="RKLV01000001">
    <property type="protein sequence ID" value="MCX2817864.1"/>
    <property type="molecule type" value="Genomic_DNA"/>
</dbReference>
<dbReference type="GO" id="GO:0005737">
    <property type="term" value="C:cytoplasm"/>
    <property type="evidence" value="ECO:0007669"/>
    <property type="project" value="TreeGrafter"/>
</dbReference>
<dbReference type="Pfam" id="PF00248">
    <property type="entry name" value="Aldo_ket_red"/>
    <property type="match status" value="1"/>
</dbReference>
<evidence type="ECO:0000313" key="3">
    <source>
        <dbReference type="EMBL" id="MCX2817864.1"/>
    </source>
</evidence>
<dbReference type="SUPFAM" id="SSF51430">
    <property type="entry name" value="NAD(P)-linked oxidoreductase"/>
    <property type="match status" value="1"/>
</dbReference>